<protein>
    <recommendedName>
        <fullName evidence="8">Cytochrome P450</fullName>
    </recommendedName>
</protein>
<evidence type="ECO:0000313" key="6">
    <source>
        <dbReference type="EMBL" id="ORY65154.1"/>
    </source>
</evidence>
<dbReference type="PANTHER" id="PTHR24305">
    <property type="entry name" value="CYTOCHROME P450"/>
    <property type="match status" value="1"/>
</dbReference>
<dbReference type="InterPro" id="IPR001128">
    <property type="entry name" value="Cyt_P450"/>
</dbReference>
<organism evidence="6 7">
    <name type="scientific">Pseudomassariella vexata</name>
    <dbReference type="NCBI Taxonomy" id="1141098"/>
    <lineage>
        <taxon>Eukaryota</taxon>
        <taxon>Fungi</taxon>
        <taxon>Dikarya</taxon>
        <taxon>Ascomycota</taxon>
        <taxon>Pezizomycotina</taxon>
        <taxon>Sordariomycetes</taxon>
        <taxon>Xylariomycetidae</taxon>
        <taxon>Amphisphaeriales</taxon>
        <taxon>Pseudomassariaceae</taxon>
        <taxon>Pseudomassariella</taxon>
    </lineage>
</organism>
<dbReference type="SUPFAM" id="SSF48264">
    <property type="entry name" value="Cytochrome P450"/>
    <property type="match status" value="1"/>
</dbReference>
<dbReference type="Pfam" id="PF00067">
    <property type="entry name" value="p450"/>
    <property type="match status" value="1"/>
</dbReference>
<evidence type="ECO:0000256" key="5">
    <source>
        <dbReference type="ARBA" id="ARBA00023004"/>
    </source>
</evidence>
<evidence type="ECO:0000256" key="3">
    <source>
        <dbReference type="ARBA" id="ARBA00022617"/>
    </source>
</evidence>
<keyword evidence="7" id="KW-1185">Reference proteome</keyword>
<dbReference type="Gene3D" id="1.10.630.10">
    <property type="entry name" value="Cytochrome P450"/>
    <property type="match status" value="1"/>
</dbReference>
<dbReference type="GO" id="GO:0016705">
    <property type="term" value="F:oxidoreductase activity, acting on paired donors, with incorporation or reduction of molecular oxygen"/>
    <property type="evidence" value="ECO:0007669"/>
    <property type="project" value="InterPro"/>
</dbReference>
<accession>A0A1Y2E1D2</accession>
<dbReference type="AlphaFoldDB" id="A0A1Y2E1D2"/>
<keyword evidence="4" id="KW-0479">Metal-binding</keyword>
<dbReference type="InterPro" id="IPR050121">
    <property type="entry name" value="Cytochrome_P450_monoxygenase"/>
</dbReference>
<dbReference type="EMBL" id="MCFJ01000006">
    <property type="protein sequence ID" value="ORY65154.1"/>
    <property type="molecule type" value="Genomic_DNA"/>
</dbReference>
<comment type="caution">
    <text evidence="6">The sequence shown here is derived from an EMBL/GenBank/DDBJ whole genome shotgun (WGS) entry which is preliminary data.</text>
</comment>
<dbReference type="RefSeq" id="XP_040716306.1">
    <property type="nucleotide sequence ID" value="XM_040858317.1"/>
</dbReference>
<dbReference type="Proteomes" id="UP000193689">
    <property type="component" value="Unassembled WGS sequence"/>
</dbReference>
<name>A0A1Y2E1D2_9PEZI</name>
<comment type="similarity">
    <text evidence="2">Belongs to the cytochrome P450 family.</text>
</comment>
<evidence type="ECO:0008006" key="8">
    <source>
        <dbReference type="Google" id="ProtNLM"/>
    </source>
</evidence>
<dbReference type="OrthoDB" id="3934656at2759"/>
<sequence length="137" mass="15815">MEHILKSDQNLELIRIHKKHGHFVRVSYDEVSVSHLDAIKKVLLAPLQACIKEALVSVSPWVIHYSKELWGPNASKFNPDCWLEVDATFKDKYWIPFGAGHGSCPRHNVAKIELSKITATFVRSYDIRQVHKEQDRQ</sequence>
<dbReference type="GO" id="GO:0020037">
    <property type="term" value="F:heme binding"/>
    <property type="evidence" value="ECO:0007669"/>
    <property type="project" value="InterPro"/>
</dbReference>
<evidence type="ECO:0000313" key="7">
    <source>
        <dbReference type="Proteomes" id="UP000193689"/>
    </source>
</evidence>
<dbReference type="InParanoid" id="A0A1Y2E1D2"/>
<evidence type="ECO:0000256" key="2">
    <source>
        <dbReference type="ARBA" id="ARBA00010617"/>
    </source>
</evidence>
<reference evidence="6 7" key="1">
    <citation type="submission" date="2016-07" db="EMBL/GenBank/DDBJ databases">
        <title>Pervasive Adenine N6-methylation of Active Genes in Fungi.</title>
        <authorList>
            <consortium name="DOE Joint Genome Institute"/>
            <person name="Mondo S.J."/>
            <person name="Dannebaum R.O."/>
            <person name="Kuo R.C."/>
            <person name="Labutti K."/>
            <person name="Haridas S."/>
            <person name="Kuo A."/>
            <person name="Salamov A."/>
            <person name="Ahrendt S.R."/>
            <person name="Lipzen A."/>
            <person name="Sullivan W."/>
            <person name="Andreopoulos W.B."/>
            <person name="Clum A."/>
            <person name="Lindquist E."/>
            <person name="Daum C."/>
            <person name="Ramamoorthy G.K."/>
            <person name="Gryganskyi A."/>
            <person name="Culley D."/>
            <person name="Magnuson J.K."/>
            <person name="James T.Y."/>
            <person name="O'Malley M.A."/>
            <person name="Stajich J.E."/>
            <person name="Spatafora J.W."/>
            <person name="Visel A."/>
            <person name="Grigoriev I.V."/>
        </authorList>
    </citation>
    <scope>NUCLEOTIDE SEQUENCE [LARGE SCALE GENOMIC DNA]</scope>
    <source>
        <strain evidence="6 7">CBS 129021</strain>
    </source>
</reference>
<dbReference type="PANTHER" id="PTHR24305:SF232">
    <property type="entry name" value="P450, PUTATIVE (EUROFUNG)-RELATED"/>
    <property type="match status" value="1"/>
</dbReference>
<evidence type="ECO:0000256" key="4">
    <source>
        <dbReference type="ARBA" id="ARBA00022723"/>
    </source>
</evidence>
<dbReference type="GeneID" id="63774529"/>
<keyword evidence="3" id="KW-0349">Heme</keyword>
<gene>
    <name evidence="6" type="ORF">BCR38DRAFT_408889</name>
</gene>
<comment type="cofactor">
    <cofactor evidence="1">
        <name>heme</name>
        <dbReference type="ChEBI" id="CHEBI:30413"/>
    </cofactor>
</comment>
<dbReference type="InterPro" id="IPR036396">
    <property type="entry name" value="Cyt_P450_sf"/>
</dbReference>
<proteinExistence type="inferred from homology"/>
<keyword evidence="5" id="KW-0408">Iron</keyword>
<dbReference type="GO" id="GO:0005506">
    <property type="term" value="F:iron ion binding"/>
    <property type="evidence" value="ECO:0007669"/>
    <property type="project" value="InterPro"/>
</dbReference>
<dbReference type="GO" id="GO:0004497">
    <property type="term" value="F:monooxygenase activity"/>
    <property type="evidence" value="ECO:0007669"/>
    <property type="project" value="InterPro"/>
</dbReference>
<dbReference type="STRING" id="1141098.A0A1Y2E1D2"/>
<evidence type="ECO:0000256" key="1">
    <source>
        <dbReference type="ARBA" id="ARBA00001971"/>
    </source>
</evidence>